<comment type="caution">
    <text evidence="2">The sequence shown here is derived from an EMBL/GenBank/DDBJ whole genome shotgun (WGS) entry which is preliminary data.</text>
</comment>
<dbReference type="EMBL" id="BONV01000039">
    <property type="protein sequence ID" value="GIG83355.1"/>
    <property type="molecule type" value="Genomic_DNA"/>
</dbReference>
<keyword evidence="3" id="KW-1185">Reference proteome</keyword>
<gene>
    <name evidence="2" type="ORF">Pka01_64820</name>
</gene>
<evidence type="ECO:0000256" key="1">
    <source>
        <dbReference type="SAM" id="MobiDB-lite"/>
    </source>
</evidence>
<dbReference type="AlphaFoldDB" id="A0A8J3PYD3"/>
<name>A0A8J3PYD3_9ACTN</name>
<feature type="region of interest" description="Disordered" evidence="1">
    <location>
        <begin position="1"/>
        <end position="24"/>
    </location>
</feature>
<sequence>MIRCGHRGGAGSRSSGSSRSRDKGATNCLVDFETYWSTKRLKQIVTEINGGSVAIAQLRASVTCKTVGSAHTSSNLAPATSRKYGP</sequence>
<accession>A0A8J3PYD3</accession>
<protein>
    <submittedName>
        <fullName evidence="2">Uncharacterized protein</fullName>
    </submittedName>
</protein>
<evidence type="ECO:0000313" key="3">
    <source>
        <dbReference type="Proteomes" id="UP000630097"/>
    </source>
</evidence>
<organism evidence="2 3">
    <name type="scientific">Planotetraspora kaengkrachanensis</name>
    <dbReference type="NCBI Taxonomy" id="575193"/>
    <lineage>
        <taxon>Bacteria</taxon>
        <taxon>Bacillati</taxon>
        <taxon>Actinomycetota</taxon>
        <taxon>Actinomycetes</taxon>
        <taxon>Streptosporangiales</taxon>
        <taxon>Streptosporangiaceae</taxon>
        <taxon>Planotetraspora</taxon>
    </lineage>
</organism>
<reference evidence="2 3" key="1">
    <citation type="submission" date="2021-01" db="EMBL/GenBank/DDBJ databases">
        <title>Whole genome shotgun sequence of Planotetraspora kaengkrachanensis NBRC 104272.</title>
        <authorList>
            <person name="Komaki H."/>
            <person name="Tamura T."/>
        </authorList>
    </citation>
    <scope>NUCLEOTIDE SEQUENCE [LARGE SCALE GENOMIC DNA]</scope>
    <source>
        <strain evidence="2 3">NBRC 104272</strain>
    </source>
</reference>
<proteinExistence type="predicted"/>
<evidence type="ECO:0000313" key="2">
    <source>
        <dbReference type="EMBL" id="GIG83355.1"/>
    </source>
</evidence>
<dbReference type="Proteomes" id="UP000630097">
    <property type="component" value="Unassembled WGS sequence"/>
</dbReference>